<evidence type="ECO:0000313" key="1">
    <source>
        <dbReference type="EMBL" id="DAE17379.1"/>
    </source>
</evidence>
<proteinExistence type="predicted"/>
<organism evidence="1">
    <name type="scientific">Siphoviridae sp. ctr2f5</name>
    <dbReference type="NCBI Taxonomy" id="2825684"/>
    <lineage>
        <taxon>Viruses</taxon>
        <taxon>Duplodnaviria</taxon>
        <taxon>Heunggongvirae</taxon>
        <taxon>Uroviricota</taxon>
        <taxon>Caudoviricetes</taxon>
    </lineage>
</organism>
<accession>A0A8S5QES8</accession>
<reference evidence="1" key="1">
    <citation type="journal article" date="2021" name="Proc. Natl. Acad. Sci. U.S.A.">
        <title>A Catalog of Tens of Thousands of Viruses from Human Metagenomes Reveals Hidden Associations with Chronic Diseases.</title>
        <authorList>
            <person name="Tisza M.J."/>
            <person name="Buck C.B."/>
        </authorList>
    </citation>
    <scope>NUCLEOTIDE SEQUENCE</scope>
    <source>
        <strain evidence="1">Ctr2f5</strain>
    </source>
</reference>
<protein>
    <submittedName>
        <fullName evidence="1">Uncharacterized protein</fullName>
    </submittedName>
</protein>
<dbReference type="EMBL" id="BK015639">
    <property type="protein sequence ID" value="DAE17379.1"/>
    <property type="molecule type" value="Genomic_DNA"/>
</dbReference>
<name>A0A8S5QES8_9CAUD</name>
<sequence length="46" mass="5525">MIYKKLVNFNQWSVQSTVMIRTLFRCSNTCVLVDGIVMRYNPPFYF</sequence>